<gene>
    <name evidence="2" type="ORF">EJW65_22355</name>
</gene>
<evidence type="ECO:0000256" key="1">
    <source>
        <dbReference type="SAM" id="MobiDB-lite"/>
    </source>
</evidence>
<reference evidence="2" key="1">
    <citation type="submission" date="2018-12" db="EMBL/GenBank/DDBJ databases">
        <authorList>
            <consortium name="NARMS: The National Antimicrobial Resistance Monitoring System"/>
        </authorList>
    </citation>
    <scope>NUCLEOTIDE SEQUENCE</scope>
    <source>
        <strain evidence="2">FSIS11816337</strain>
    </source>
</reference>
<comment type="caution">
    <text evidence="2">The sequence shown here is derived from an EMBL/GenBank/DDBJ whole genome shotgun (WGS) entry which is preliminary data.</text>
</comment>
<dbReference type="RefSeq" id="WP_064198818.1">
    <property type="nucleotide sequence ID" value="NZ_PCKA01000003.1"/>
</dbReference>
<sequence length="216" mass="24201">MVSLCDYTGAMVAPWLDYGVDAAIVDPQHPVTRNERQASGAILTRISAIIDSDEVYAFVRNNLSRIVFLAGFPPCTDLAVSGARWFSSKAKKDASFQFKAMQVVWQCYDMAKMIGCPFLIENPVSQISTFWRKPDYSFHPYHYTAYCREDNYTKKTCLWTGQGFVMPEPATDTSLGKPDNRIHSAPPGPDRANFRSATPRGFAKAVFEANKGVIYE</sequence>
<evidence type="ECO:0008006" key="3">
    <source>
        <dbReference type="Google" id="ProtNLM"/>
    </source>
</evidence>
<protein>
    <recommendedName>
        <fullName evidence="3">DNA cytosine methyltransferase</fullName>
    </recommendedName>
</protein>
<accession>A0A3W0AZY5</accession>
<organism evidence="2">
    <name type="scientific">Salmonella derby</name>
    <dbReference type="NCBI Taxonomy" id="28144"/>
    <lineage>
        <taxon>Bacteria</taxon>
        <taxon>Pseudomonadati</taxon>
        <taxon>Pseudomonadota</taxon>
        <taxon>Gammaproteobacteria</taxon>
        <taxon>Enterobacterales</taxon>
        <taxon>Enterobacteriaceae</taxon>
        <taxon>Salmonella</taxon>
    </lineage>
</organism>
<feature type="region of interest" description="Disordered" evidence="1">
    <location>
        <begin position="170"/>
        <end position="193"/>
    </location>
</feature>
<dbReference type="AlphaFoldDB" id="A0A3W0AZY5"/>
<evidence type="ECO:0000313" key="2">
    <source>
        <dbReference type="EMBL" id="ECA3154831.1"/>
    </source>
</evidence>
<proteinExistence type="predicted"/>
<name>A0A3W0AZY5_SALDE</name>
<dbReference type="EMBL" id="AAHTYN010000048">
    <property type="protein sequence ID" value="ECA3154831.1"/>
    <property type="molecule type" value="Genomic_DNA"/>
</dbReference>